<evidence type="ECO:0000313" key="2">
    <source>
        <dbReference type="Proteomes" id="UP001221757"/>
    </source>
</evidence>
<protein>
    <submittedName>
        <fullName evidence="1">Uncharacterized protein</fullName>
    </submittedName>
</protein>
<accession>A0AAD7GDZ1</accession>
<comment type="caution">
    <text evidence="1">The sequence shown here is derived from an EMBL/GenBank/DDBJ whole genome shotgun (WGS) entry which is preliminary data.</text>
</comment>
<reference evidence="1" key="1">
    <citation type="submission" date="2023-03" db="EMBL/GenBank/DDBJ databases">
        <title>Massive genome expansion in bonnet fungi (Mycena s.s.) driven by repeated elements and novel gene families across ecological guilds.</title>
        <authorList>
            <consortium name="Lawrence Berkeley National Laboratory"/>
            <person name="Harder C.B."/>
            <person name="Miyauchi S."/>
            <person name="Viragh M."/>
            <person name="Kuo A."/>
            <person name="Thoen E."/>
            <person name="Andreopoulos B."/>
            <person name="Lu D."/>
            <person name="Skrede I."/>
            <person name="Drula E."/>
            <person name="Henrissat B."/>
            <person name="Morin E."/>
            <person name="Kohler A."/>
            <person name="Barry K."/>
            <person name="LaButti K."/>
            <person name="Morin E."/>
            <person name="Salamov A."/>
            <person name="Lipzen A."/>
            <person name="Mereny Z."/>
            <person name="Hegedus B."/>
            <person name="Baldrian P."/>
            <person name="Stursova M."/>
            <person name="Weitz H."/>
            <person name="Taylor A."/>
            <person name="Grigoriev I.V."/>
            <person name="Nagy L.G."/>
            <person name="Martin F."/>
            <person name="Kauserud H."/>
        </authorList>
    </citation>
    <scope>NUCLEOTIDE SEQUENCE</scope>
    <source>
        <strain evidence="1">CBHHK067</strain>
    </source>
</reference>
<evidence type="ECO:0000313" key="1">
    <source>
        <dbReference type="EMBL" id="KAJ7682934.1"/>
    </source>
</evidence>
<proteinExistence type="predicted"/>
<sequence length="405" mass="45680">MHNWAQAAPNKKNTQLEPNDSILPANRYAVDEYLDGISDLDLILASIQPPTEPMDTNLADLASVYVKAEEVRLEGILRMLDYEIDGPDTIALIIGRHQIERNLFPVLYILLKRHLEILHKAREVVLSRHELTSALESYYRLRFGPPLYLPDLHNLSSDQDIEYHASYKDILETNAPCVNPYATTAALTTHSIYPQSAFYGCWTGHLRDHTGKITPYGMIEVFLDSDLKDGRGSYSAGTLDVSGKKEPGQDITLHIQGSPDDPIADRAFGILFQGQIQTADGQSSISGEWKNVSESGAGVLVLRQIPAWLHRLTEPSNRSPRSLLKLALSAVRYQVRLNRKGHLIPAASIIEMRRGAELSRYQYMMGDLDPFDDDEFQTILWNSTPWDARVYRSAARRSLDWTLHT</sequence>
<gene>
    <name evidence="1" type="ORF">B0H17DRAFT_1205535</name>
</gene>
<dbReference type="Proteomes" id="UP001221757">
    <property type="component" value="Unassembled WGS sequence"/>
</dbReference>
<keyword evidence="2" id="KW-1185">Reference proteome</keyword>
<dbReference type="EMBL" id="JARKIE010000113">
    <property type="protein sequence ID" value="KAJ7682934.1"/>
    <property type="molecule type" value="Genomic_DNA"/>
</dbReference>
<organism evidence="1 2">
    <name type="scientific">Mycena rosella</name>
    <name type="common">Pink bonnet</name>
    <name type="synonym">Agaricus rosellus</name>
    <dbReference type="NCBI Taxonomy" id="1033263"/>
    <lineage>
        <taxon>Eukaryota</taxon>
        <taxon>Fungi</taxon>
        <taxon>Dikarya</taxon>
        <taxon>Basidiomycota</taxon>
        <taxon>Agaricomycotina</taxon>
        <taxon>Agaricomycetes</taxon>
        <taxon>Agaricomycetidae</taxon>
        <taxon>Agaricales</taxon>
        <taxon>Marasmiineae</taxon>
        <taxon>Mycenaceae</taxon>
        <taxon>Mycena</taxon>
    </lineage>
</organism>
<dbReference type="AlphaFoldDB" id="A0AAD7GDZ1"/>
<name>A0AAD7GDZ1_MYCRO</name>